<keyword evidence="2" id="KW-1185">Reference proteome</keyword>
<proteinExistence type="predicted"/>
<organism evidence="1 2">
    <name type="scientific">Dendrobium thyrsiflorum</name>
    <name type="common">Pinecone-like raceme dendrobium</name>
    <name type="synonym">Orchid</name>
    <dbReference type="NCBI Taxonomy" id="117978"/>
    <lineage>
        <taxon>Eukaryota</taxon>
        <taxon>Viridiplantae</taxon>
        <taxon>Streptophyta</taxon>
        <taxon>Embryophyta</taxon>
        <taxon>Tracheophyta</taxon>
        <taxon>Spermatophyta</taxon>
        <taxon>Magnoliopsida</taxon>
        <taxon>Liliopsida</taxon>
        <taxon>Asparagales</taxon>
        <taxon>Orchidaceae</taxon>
        <taxon>Epidendroideae</taxon>
        <taxon>Malaxideae</taxon>
        <taxon>Dendrobiinae</taxon>
        <taxon>Dendrobium</taxon>
    </lineage>
</organism>
<sequence length="332" mass="36712">MYPGDVARSDSLPNVRTHLAPLASLSRLAISLSRLLKRDARPRSCSSASLIARSCLPRSLARSSAEVSVLPVEAPAVKLLDEEPINWEFTADPNFLWTDNGAPAAPDFPVQVGVAKLSRLLSILDSRKASAALCATLEACSSILALSSSWAFMIISWKLSIHIGFHTSKEIRHDQVSQDNCASKYRFHRAILPSVNHIFSISCLVKASLTFQAYDFSSHGPLCLEKLSEAFLTSGKDEQFSEDYLDDLLPVPAEVKTHQGKFKRFFPSVSLMSDFPSVSLKRVDTDFLHSDIVVTIDVKHASLMALQPDPIIGTTWLVLARKIQNFDMFAFY</sequence>
<comment type="caution">
    <text evidence="1">The sequence shown here is derived from an EMBL/GenBank/DDBJ whole genome shotgun (WGS) entry which is preliminary data.</text>
</comment>
<name>A0ABD0U0J7_DENTH</name>
<reference evidence="1 2" key="1">
    <citation type="journal article" date="2024" name="Plant Biotechnol. J.">
        <title>Dendrobium thyrsiflorum genome and its molecular insights into genes involved in important horticultural traits.</title>
        <authorList>
            <person name="Chen B."/>
            <person name="Wang J.Y."/>
            <person name="Zheng P.J."/>
            <person name="Li K.L."/>
            <person name="Liang Y.M."/>
            <person name="Chen X.F."/>
            <person name="Zhang C."/>
            <person name="Zhao X."/>
            <person name="He X."/>
            <person name="Zhang G.Q."/>
            <person name="Liu Z.J."/>
            <person name="Xu Q."/>
        </authorList>
    </citation>
    <scope>NUCLEOTIDE SEQUENCE [LARGE SCALE GENOMIC DNA]</scope>
    <source>
        <strain evidence="1">GZMU011</strain>
    </source>
</reference>
<protein>
    <submittedName>
        <fullName evidence="1">Uncharacterized protein</fullName>
    </submittedName>
</protein>
<dbReference type="AlphaFoldDB" id="A0ABD0U0J7"/>
<dbReference type="Proteomes" id="UP001552299">
    <property type="component" value="Unassembled WGS sequence"/>
</dbReference>
<gene>
    <name evidence="1" type="ORF">M5K25_023804</name>
</gene>
<evidence type="ECO:0000313" key="1">
    <source>
        <dbReference type="EMBL" id="KAL0905388.1"/>
    </source>
</evidence>
<evidence type="ECO:0000313" key="2">
    <source>
        <dbReference type="Proteomes" id="UP001552299"/>
    </source>
</evidence>
<dbReference type="EMBL" id="JANQDX010000018">
    <property type="protein sequence ID" value="KAL0905388.1"/>
    <property type="molecule type" value="Genomic_DNA"/>
</dbReference>
<accession>A0ABD0U0J7</accession>